<evidence type="ECO:0008006" key="2">
    <source>
        <dbReference type="Google" id="ProtNLM"/>
    </source>
</evidence>
<sequence>MITDGRTLVLAADGARARLFEEPRRGGSLIEHPDWLADLAPKVFPSPGPGAVHDRMGHANHGLATVTAADKSARDFLTRLGARLAHLVDEHDFDHLIVFAPPRALGMLREALPKALHQRLALDQPHDRVDEDAETLREAVRALRQSAP</sequence>
<dbReference type="EMBL" id="CP000927">
    <property type="protein sequence ID" value="ABZ71578.1"/>
    <property type="molecule type" value="Genomic_DNA"/>
</dbReference>
<organism evidence="1">
    <name type="scientific">Caulobacter sp. (strain K31)</name>
    <dbReference type="NCBI Taxonomy" id="366602"/>
    <lineage>
        <taxon>Bacteria</taxon>
        <taxon>Pseudomonadati</taxon>
        <taxon>Pseudomonadota</taxon>
        <taxon>Alphaproteobacteria</taxon>
        <taxon>Caulobacterales</taxon>
        <taxon>Caulobacteraceae</taxon>
        <taxon>Caulobacter</taxon>
    </lineage>
</organism>
<reference evidence="1" key="1">
    <citation type="submission" date="2008-01" db="EMBL/GenBank/DDBJ databases">
        <title>Complete sequence of chromosome of Caulobacter sp. K31.</title>
        <authorList>
            <consortium name="US DOE Joint Genome Institute"/>
            <person name="Copeland A."/>
            <person name="Lucas S."/>
            <person name="Lapidus A."/>
            <person name="Barry K."/>
            <person name="Glavina del Rio T."/>
            <person name="Dalin E."/>
            <person name="Tice H."/>
            <person name="Pitluck S."/>
            <person name="Bruce D."/>
            <person name="Goodwin L."/>
            <person name="Thompson L.S."/>
            <person name="Brettin T."/>
            <person name="Detter J.C."/>
            <person name="Han C."/>
            <person name="Schmutz J."/>
            <person name="Larimer F."/>
            <person name="Land M."/>
            <person name="Hauser L."/>
            <person name="Kyrpides N."/>
            <person name="Kim E."/>
            <person name="Stephens C."/>
            <person name="Richardson P."/>
        </authorList>
    </citation>
    <scope>NUCLEOTIDE SEQUENCE [LARGE SCALE GENOMIC DNA]</scope>
    <source>
        <strain evidence="1">K31</strain>
    </source>
</reference>
<dbReference type="HOGENOM" id="CLU_105864_2_1_5"/>
<accession>B0SVW0</accession>
<dbReference type="eggNOG" id="COG5622">
    <property type="taxonomic scope" value="Bacteria"/>
</dbReference>
<dbReference type="InterPro" id="IPR019291">
    <property type="entry name" value="Host_attachment_protein"/>
</dbReference>
<gene>
    <name evidence="1" type="ordered locus">Caul_2451</name>
</gene>
<proteinExistence type="predicted"/>
<dbReference type="OrthoDB" id="9812459at2"/>
<evidence type="ECO:0000313" key="1">
    <source>
        <dbReference type="EMBL" id="ABZ71578.1"/>
    </source>
</evidence>
<dbReference type="AlphaFoldDB" id="B0SVW0"/>
<name>B0SVW0_CAUSK</name>
<dbReference type="KEGG" id="cak:Caul_2451"/>
<dbReference type="Pfam" id="PF10116">
    <property type="entry name" value="Host_attach"/>
    <property type="match status" value="1"/>
</dbReference>
<protein>
    <recommendedName>
        <fullName evidence="2">Protein required for attachment to host cells</fullName>
    </recommendedName>
</protein>
<dbReference type="STRING" id="366602.Caul_2451"/>